<dbReference type="SUPFAM" id="SSF52087">
    <property type="entry name" value="CRAL/TRIO domain"/>
    <property type="match status" value="1"/>
</dbReference>
<evidence type="ECO:0000259" key="2">
    <source>
        <dbReference type="PROSITE" id="PS50866"/>
    </source>
</evidence>
<dbReference type="Proteomes" id="UP000267027">
    <property type="component" value="Unassembled WGS sequence"/>
</dbReference>
<dbReference type="InterPro" id="IPR036865">
    <property type="entry name" value="CRAL-TRIO_dom_sf"/>
</dbReference>
<dbReference type="Gene3D" id="2.60.120.680">
    <property type="entry name" value="GOLD domain"/>
    <property type="match status" value="1"/>
</dbReference>
<dbReference type="CDD" id="cd00170">
    <property type="entry name" value="SEC14"/>
    <property type="match status" value="1"/>
</dbReference>
<sequence length="393" mass="44600">MSEVQISAADRQLIVELRSRIHNELQLVPSYSDDLSLLRWLVGWDRKVDLVVTKIKFSLRAIHALGLHKEDLSTLEKITAKCDECGKVFQYLPGSLLGFDKQGNVVSMQLVGRLDATGILNGARNSDLYRMRIVESEGIMQIIRALEKKHGKKFGTTTIIDLDGASLSRLDVQAVKVVNTILAQLQEMFPDVLRKVFLINVPPFLQVLWNMVSPCLAKQTQEKIEILGSNWKDVLREVVGEEVLYENWGGIRKADTPFGHVRLGGKVPDELKYDRSKDLPAERLQKLVIPARSTNFIPVEVDGHQIGRRIVWWWRLQSNDVGFAVCRSSPGHENVAEHDDDFVVQPKFRLQTDFVPEDGETLAEEPGVYKFVFDNTHSSLRSKTVQYCIEVKN</sequence>
<proteinExistence type="predicted"/>
<reference evidence="3 4" key="2">
    <citation type="submission" date="2018-11" db="EMBL/GenBank/DDBJ databases">
        <authorList>
            <consortium name="Pathogen Informatics"/>
        </authorList>
    </citation>
    <scope>NUCLEOTIDE SEQUENCE [LARGE SCALE GENOMIC DNA]</scope>
    <source>
        <strain evidence="3 4">Costa Rica</strain>
    </source>
</reference>
<dbReference type="OrthoDB" id="1434354at2759"/>
<organism evidence="5">
    <name type="scientific">Angiostrongylus costaricensis</name>
    <name type="common">Nematode worm</name>
    <dbReference type="NCBI Taxonomy" id="334426"/>
    <lineage>
        <taxon>Eukaryota</taxon>
        <taxon>Metazoa</taxon>
        <taxon>Ecdysozoa</taxon>
        <taxon>Nematoda</taxon>
        <taxon>Chromadorea</taxon>
        <taxon>Rhabditida</taxon>
        <taxon>Rhabditina</taxon>
        <taxon>Rhabditomorpha</taxon>
        <taxon>Strongyloidea</taxon>
        <taxon>Metastrongylidae</taxon>
        <taxon>Angiostrongylus</taxon>
    </lineage>
</organism>
<dbReference type="InterPro" id="IPR036598">
    <property type="entry name" value="GOLD_dom_sf"/>
</dbReference>
<dbReference type="PANTHER" id="PTHR23324:SF88">
    <property type="entry name" value="CRAL-TRIO DOMAIN-CONTAINING PROTEIN"/>
    <property type="match status" value="1"/>
</dbReference>
<reference evidence="5" key="1">
    <citation type="submission" date="2016-04" db="UniProtKB">
        <authorList>
            <consortium name="WormBaseParasite"/>
        </authorList>
    </citation>
    <scope>IDENTIFICATION</scope>
</reference>
<dbReference type="OMA" id="CLAKQTQ"/>
<dbReference type="SUPFAM" id="SSF101576">
    <property type="entry name" value="Supernatant protein factor (SPF), C-terminal domain"/>
    <property type="match status" value="1"/>
</dbReference>
<dbReference type="AlphaFoldDB" id="A0A158PHT6"/>
<dbReference type="Pfam" id="PF00650">
    <property type="entry name" value="CRAL_TRIO"/>
    <property type="match status" value="1"/>
</dbReference>
<dbReference type="InterPro" id="IPR051064">
    <property type="entry name" value="SEC14/CRAL-TRIO_domain"/>
</dbReference>
<feature type="domain" description="GOLD" evidence="2">
    <location>
        <begin position="281"/>
        <end position="391"/>
    </location>
</feature>
<dbReference type="WBParaSite" id="ACOC_0000675601-mRNA-1">
    <property type="protein sequence ID" value="ACOC_0000675601-mRNA-1"/>
    <property type="gene ID" value="ACOC_0000675601"/>
</dbReference>
<dbReference type="InterPro" id="IPR001251">
    <property type="entry name" value="CRAL-TRIO_dom"/>
</dbReference>
<dbReference type="STRING" id="334426.A0A158PHT6"/>
<dbReference type="PANTHER" id="PTHR23324">
    <property type="entry name" value="SEC14 RELATED PROTEIN"/>
    <property type="match status" value="1"/>
</dbReference>
<name>A0A158PHT6_ANGCS</name>
<accession>A0A158PHT6</accession>
<feature type="domain" description="CRAL-TRIO" evidence="1">
    <location>
        <begin position="84"/>
        <end position="256"/>
    </location>
</feature>
<evidence type="ECO:0000313" key="4">
    <source>
        <dbReference type="Proteomes" id="UP000267027"/>
    </source>
</evidence>
<dbReference type="PROSITE" id="PS50866">
    <property type="entry name" value="GOLD"/>
    <property type="match status" value="1"/>
</dbReference>
<gene>
    <name evidence="3" type="ORF">ACOC_LOCUS6757</name>
</gene>
<protein>
    <submittedName>
        <fullName evidence="5">CRAL-TRIO domain-containing protein</fullName>
    </submittedName>
</protein>
<dbReference type="PROSITE" id="PS50191">
    <property type="entry name" value="CRAL_TRIO"/>
    <property type="match status" value="1"/>
</dbReference>
<dbReference type="Gene3D" id="3.40.525.10">
    <property type="entry name" value="CRAL-TRIO lipid binding domain"/>
    <property type="match status" value="1"/>
</dbReference>
<dbReference type="SMART" id="SM00516">
    <property type="entry name" value="SEC14"/>
    <property type="match status" value="1"/>
</dbReference>
<dbReference type="GO" id="GO:0005737">
    <property type="term" value="C:cytoplasm"/>
    <property type="evidence" value="ECO:0007669"/>
    <property type="project" value="TreeGrafter"/>
</dbReference>
<evidence type="ECO:0000259" key="1">
    <source>
        <dbReference type="PROSITE" id="PS50191"/>
    </source>
</evidence>
<evidence type="ECO:0000313" key="5">
    <source>
        <dbReference type="WBParaSite" id="ACOC_0000675601-mRNA-1"/>
    </source>
</evidence>
<dbReference type="InterPro" id="IPR009038">
    <property type="entry name" value="GOLD_dom"/>
</dbReference>
<keyword evidence="4" id="KW-1185">Reference proteome</keyword>
<evidence type="ECO:0000313" key="3">
    <source>
        <dbReference type="EMBL" id="VDM58342.1"/>
    </source>
</evidence>
<dbReference type="EMBL" id="UYYA01003975">
    <property type="protein sequence ID" value="VDM58342.1"/>
    <property type="molecule type" value="Genomic_DNA"/>
</dbReference>